<organism evidence="1 2">
    <name type="scientific">Methanoculleus submarinus</name>
    <dbReference type="NCBI Taxonomy" id="204050"/>
    <lineage>
        <taxon>Archaea</taxon>
        <taxon>Methanobacteriati</taxon>
        <taxon>Methanobacteriota</taxon>
        <taxon>Stenosarchaea group</taxon>
        <taxon>Methanomicrobia</taxon>
        <taxon>Methanomicrobiales</taxon>
        <taxon>Methanomicrobiaceae</taxon>
        <taxon>Methanoculleus</taxon>
    </lineage>
</organism>
<name>A0AAX3E850_9EURY</name>
<dbReference type="AlphaFoldDB" id="A0AAX3E850"/>
<evidence type="ECO:0000313" key="2">
    <source>
        <dbReference type="Proteomes" id="UP001156196"/>
    </source>
</evidence>
<dbReference type="RefSeq" id="WP_048063753.1">
    <property type="nucleotide sequence ID" value="NZ_CP109831.1"/>
</dbReference>
<dbReference type="EMBL" id="CP109831">
    <property type="protein sequence ID" value="UYU18286.1"/>
    <property type="molecule type" value="Genomic_DNA"/>
</dbReference>
<dbReference type="PANTHER" id="PTHR40660:SF1">
    <property type="entry name" value="5'-PHOSPHATE OXIDASE PUTATIVE DOMAIN-CONTAINING PROTEIN-RELATED"/>
    <property type="match status" value="1"/>
</dbReference>
<dbReference type="KEGG" id="msum:OH143_11345"/>
<proteinExistence type="predicted"/>
<dbReference type="GeneID" id="4847615"/>
<protein>
    <submittedName>
        <fullName evidence="1">Pyridoxamine 5'-phosphate oxidase family protein</fullName>
    </submittedName>
</protein>
<dbReference type="Proteomes" id="UP001156196">
    <property type="component" value="Chromosome"/>
</dbReference>
<accession>A0AAX3E850</accession>
<evidence type="ECO:0000313" key="1">
    <source>
        <dbReference type="EMBL" id="UYU18286.1"/>
    </source>
</evidence>
<sequence>MVSKLMDYFNKQPRIGLLSSANKEGKVDAAIFGSPMMLDEKTVVMGLGENRTFEYLQENPNAVYTIVEQGETIMDWKGLRVYLKMKEYATSGETLETYKKQVAKVAGEDAAAMIHATVTFEVTEIRPLIDMGQGWEKSI</sequence>
<reference evidence="1" key="1">
    <citation type="submission" date="2022-10" db="EMBL/GenBank/DDBJ databases">
        <title>Complete genome of Methanoculleus submarinus DSM 15122.</title>
        <authorList>
            <person name="Chen S.-C."/>
            <person name="Lai S.-J."/>
            <person name="You Y.-T."/>
        </authorList>
    </citation>
    <scope>NUCLEOTIDE SEQUENCE</scope>
    <source>
        <strain evidence="1">DSM 15122</strain>
    </source>
</reference>
<keyword evidence="2" id="KW-1185">Reference proteome</keyword>
<gene>
    <name evidence="1" type="ORF">OH143_11345</name>
</gene>
<dbReference type="SUPFAM" id="SSF50475">
    <property type="entry name" value="FMN-binding split barrel"/>
    <property type="match status" value="1"/>
</dbReference>
<dbReference type="PANTHER" id="PTHR40660">
    <property type="entry name" value="5'-PHOSPHATE OXIDASE PUTATIVE DOMAIN-CONTAINING PROTEIN-RELATED"/>
    <property type="match status" value="1"/>
</dbReference>
<dbReference type="Gene3D" id="2.30.110.10">
    <property type="entry name" value="Electron Transport, Fmn-binding Protein, Chain A"/>
    <property type="match status" value="1"/>
</dbReference>
<dbReference type="InterPro" id="IPR012349">
    <property type="entry name" value="Split_barrel_FMN-bd"/>
</dbReference>
<dbReference type="GeneID" id="76731495"/>